<dbReference type="HOGENOM" id="CLU_054794_1_1_5"/>
<dbReference type="InterPro" id="IPR011576">
    <property type="entry name" value="Pyridox_Oxase_N"/>
</dbReference>
<sequence>MAQQYDKLDERLHKMIAAQHIFFTATAAEGTRINISPRSTEWFRAIDDHTALYLDQTGSGNETAAHLPADGRMTIMMCSFDAAPMILRLYGKGDVIPYTHADYATLKTNYFDGREPAGARQIVRLRFDLVQTSCGYGVPHFAYESERDTLTKWAQDRSPDDMRAYRAKKNAKSIDGLPTWAASEAE</sequence>
<dbReference type="Proteomes" id="UP000032160">
    <property type="component" value="Chromosome I"/>
</dbReference>
<dbReference type="Gene3D" id="2.30.110.10">
    <property type="entry name" value="Electron Transport, Fmn-binding Protein, Chain A"/>
    <property type="match status" value="1"/>
</dbReference>
<gene>
    <name evidence="2" type="ORF">BN1012_Phect71</name>
</gene>
<feature type="domain" description="Pyridoxamine 5'-phosphate oxidase N-terminal" evidence="1">
    <location>
        <begin position="8"/>
        <end position="134"/>
    </location>
</feature>
<protein>
    <recommendedName>
        <fullName evidence="1">Pyridoxamine 5'-phosphate oxidase N-terminal domain-containing protein</fullName>
    </recommendedName>
</protein>
<dbReference type="Pfam" id="PF01243">
    <property type="entry name" value="PNPOx_N"/>
    <property type="match status" value="1"/>
</dbReference>
<reference evidence="2 3" key="1">
    <citation type="journal article" date="2014" name="Front. Genet.">
        <title>Genome and metabolic network of "Candidatus Phaeomarinobacter ectocarpi" Ec32, a new candidate genus of Alphaproteobacteria frequently associated with brown algae.</title>
        <authorList>
            <person name="Dittami S.M."/>
            <person name="Barbeyron T."/>
            <person name="Boyen C."/>
            <person name="Cambefort J."/>
            <person name="Collet G."/>
            <person name="Delage L."/>
            <person name="Gobet A."/>
            <person name="Groisillier A."/>
            <person name="Leblanc C."/>
            <person name="Michel G."/>
            <person name="Scornet D."/>
            <person name="Siegel A."/>
            <person name="Tapia J.E."/>
            <person name="Tonon T."/>
        </authorList>
    </citation>
    <scope>NUCLEOTIDE SEQUENCE [LARGE SCALE GENOMIC DNA]</scope>
    <source>
        <strain evidence="2 3">Ec32</strain>
    </source>
</reference>
<accession>X5MK64</accession>
<proteinExistence type="predicted"/>
<dbReference type="OrthoDB" id="115989at2"/>
<dbReference type="PANTHER" id="PTHR39336">
    <property type="entry name" value="PYRIDOXAMINE PHOSPHATE OXIDASE FAMILY PROTEIN (AFU_ORTHOLOGUE AFUA_6G11440)"/>
    <property type="match status" value="1"/>
</dbReference>
<dbReference type="KEGG" id="pect:BN1012_Phect71"/>
<dbReference type="RefSeq" id="WP_043948057.1">
    <property type="nucleotide sequence ID" value="NZ_HG966617.1"/>
</dbReference>
<dbReference type="PATRIC" id="fig|1458461.3.peg.71"/>
<evidence type="ECO:0000313" key="3">
    <source>
        <dbReference type="Proteomes" id="UP000032160"/>
    </source>
</evidence>
<dbReference type="EMBL" id="HG966617">
    <property type="protein sequence ID" value="CDO58285.1"/>
    <property type="molecule type" value="Genomic_DNA"/>
</dbReference>
<dbReference type="STRING" id="1458461.BN1012_Phect71"/>
<name>X5MK64_9HYPH</name>
<evidence type="ECO:0000313" key="2">
    <source>
        <dbReference type="EMBL" id="CDO58285.1"/>
    </source>
</evidence>
<dbReference type="SUPFAM" id="SSF50475">
    <property type="entry name" value="FMN-binding split barrel"/>
    <property type="match status" value="1"/>
</dbReference>
<organism evidence="2 3">
    <name type="scientific">Candidatus Phaeomarinibacter ectocarpi</name>
    <dbReference type="NCBI Taxonomy" id="1458461"/>
    <lineage>
        <taxon>Bacteria</taxon>
        <taxon>Pseudomonadati</taxon>
        <taxon>Pseudomonadota</taxon>
        <taxon>Alphaproteobacteria</taxon>
        <taxon>Hyphomicrobiales</taxon>
        <taxon>Parvibaculaceae</taxon>
        <taxon>Candidatus Phaeomarinibacter</taxon>
    </lineage>
</organism>
<dbReference type="AlphaFoldDB" id="X5MK64"/>
<dbReference type="PANTHER" id="PTHR39336:SF1">
    <property type="entry name" value="PYRIDOXAMINE PHOSPHATE OXIDASE FAMILY PROTEIN (AFU_ORTHOLOGUE AFUA_6G11440)"/>
    <property type="match status" value="1"/>
</dbReference>
<evidence type="ECO:0000259" key="1">
    <source>
        <dbReference type="Pfam" id="PF01243"/>
    </source>
</evidence>
<dbReference type="InterPro" id="IPR012349">
    <property type="entry name" value="Split_barrel_FMN-bd"/>
</dbReference>
<keyword evidence="3" id="KW-1185">Reference proteome</keyword>